<keyword evidence="2" id="KW-1185">Reference proteome</keyword>
<gene>
    <name evidence="1" type="ORF">KQX54_011804</name>
</gene>
<dbReference type="EMBL" id="JAHXZJ010000747">
    <property type="protein sequence ID" value="KAH0557797.1"/>
    <property type="molecule type" value="Genomic_DNA"/>
</dbReference>
<organism evidence="1 2">
    <name type="scientific">Cotesia glomerata</name>
    <name type="common">Lepidopteran parasitic wasp</name>
    <name type="synonym">Apanteles glomeratus</name>
    <dbReference type="NCBI Taxonomy" id="32391"/>
    <lineage>
        <taxon>Eukaryota</taxon>
        <taxon>Metazoa</taxon>
        <taxon>Ecdysozoa</taxon>
        <taxon>Arthropoda</taxon>
        <taxon>Hexapoda</taxon>
        <taxon>Insecta</taxon>
        <taxon>Pterygota</taxon>
        <taxon>Neoptera</taxon>
        <taxon>Endopterygota</taxon>
        <taxon>Hymenoptera</taxon>
        <taxon>Apocrita</taxon>
        <taxon>Ichneumonoidea</taxon>
        <taxon>Braconidae</taxon>
        <taxon>Microgastrinae</taxon>
        <taxon>Cotesia</taxon>
    </lineage>
</organism>
<sequence>MMMSRSQSGSLLSDEGQGKVIQGTTKCMNIAWVSLNIQDLAHTPLATDNSAAGVVSVISARMEVTERDSIVMACGLCNKTKKSFLSYYMLDVGWGKDGGELVRNSMTVNNYASKVTVNR</sequence>
<proteinExistence type="predicted"/>
<reference evidence="1 2" key="1">
    <citation type="journal article" date="2021" name="J. Hered.">
        <title>A chromosome-level genome assembly of the parasitoid wasp, Cotesia glomerata (Hymenoptera: Braconidae).</title>
        <authorList>
            <person name="Pinto B.J."/>
            <person name="Weis J.J."/>
            <person name="Gamble T."/>
            <person name="Ode P.J."/>
            <person name="Paul R."/>
            <person name="Zaspel J.M."/>
        </authorList>
    </citation>
    <scope>NUCLEOTIDE SEQUENCE [LARGE SCALE GENOMIC DNA]</scope>
    <source>
        <strain evidence="1">CgM1</strain>
    </source>
</reference>
<dbReference type="Proteomes" id="UP000826195">
    <property type="component" value="Unassembled WGS sequence"/>
</dbReference>
<protein>
    <submittedName>
        <fullName evidence="1">Uncharacterized protein</fullName>
    </submittedName>
</protein>
<name>A0AAV7IVX0_COTGL</name>
<accession>A0AAV7IVX0</accession>
<evidence type="ECO:0000313" key="2">
    <source>
        <dbReference type="Proteomes" id="UP000826195"/>
    </source>
</evidence>
<comment type="caution">
    <text evidence="1">The sequence shown here is derived from an EMBL/GenBank/DDBJ whole genome shotgun (WGS) entry which is preliminary data.</text>
</comment>
<evidence type="ECO:0000313" key="1">
    <source>
        <dbReference type="EMBL" id="KAH0557797.1"/>
    </source>
</evidence>
<dbReference type="AlphaFoldDB" id="A0AAV7IVX0"/>